<proteinExistence type="predicted"/>
<keyword evidence="1 4" id="KW-0812">Transmembrane</keyword>
<evidence type="ECO:0000313" key="7">
    <source>
        <dbReference type="Proteomes" id="UP000737171"/>
    </source>
</evidence>
<feature type="transmembrane region" description="Helical" evidence="4">
    <location>
        <begin position="250"/>
        <end position="270"/>
    </location>
</feature>
<dbReference type="Pfam" id="PF07690">
    <property type="entry name" value="MFS_1"/>
    <property type="match status" value="1"/>
</dbReference>
<dbReference type="PROSITE" id="PS50850">
    <property type="entry name" value="MFS"/>
    <property type="match status" value="1"/>
</dbReference>
<protein>
    <submittedName>
        <fullName evidence="6">MFS transporter</fullName>
    </submittedName>
</protein>
<dbReference type="Proteomes" id="UP000737171">
    <property type="component" value="Unassembled WGS sequence"/>
</dbReference>
<organism evidence="6 7">
    <name type="scientific">Pseudaquabacterium terrae</name>
    <dbReference type="NCBI Taxonomy" id="2732868"/>
    <lineage>
        <taxon>Bacteria</taxon>
        <taxon>Pseudomonadati</taxon>
        <taxon>Pseudomonadota</taxon>
        <taxon>Betaproteobacteria</taxon>
        <taxon>Burkholderiales</taxon>
        <taxon>Sphaerotilaceae</taxon>
        <taxon>Pseudaquabacterium</taxon>
    </lineage>
</organism>
<evidence type="ECO:0000256" key="3">
    <source>
        <dbReference type="ARBA" id="ARBA00023136"/>
    </source>
</evidence>
<keyword evidence="7" id="KW-1185">Reference proteome</keyword>
<sequence length="402" mass="42625">MTLPDTAASSRAARIPRTVWVLGAVSLFMDMSSELIHAVLPLYITTVMGLSVLAVGLIEGFAEATASMLKVVSGFVSDRFARRKPLALLGYGLAALTKPMFPLADTAVGVVAARVIDRVGKGIRGAPRDAMVADVTPPHLRDAAYGLRQSLDTVGAFAGPLLAMLFLWLWNGDLRQVLWIASVPAFIALALLAFGVQEPPAAAPVKRTAALQLAAISRLPRAFWWLIALTAVFSLARLSEAFLVLRAQELQFGVVWIPLVMVVMSVVYSMSSYPAGLLAARFGRWTLLGASLLALVAAELALAMWPGAAGLWCGVALWGLHMGLSQGGLSAAVAEFAPADIRATAFGLFHFVTGVFQLASGALGGWLWMHWGSSVAFLAGACWGAVACAALLMRGAAWQRRR</sequence>
<dbReference type="InterPro" id="IPR036259">
    <property type="entry name" value="MFS_trans_sf"/>
</dbReference>
<feature type="transmembrane region" description="Helical" evidence="4">
    <location>
        <begin position="176"/>
        <end position="196"/>
    </location>
</feature>
<feature type="transmembrane region" description="Helical" evidence="4">
    <location>
        <begin position="346"/>
        <end position="369"/>
    </location>
</feature>
<accession>A0ABX2EFE5</accession>
<feature type="transmembrane region" description="Helical" evidence="4">
    <location>
        <begin position="35"/>
        <end position="58"/>
    </location>
</feature>
<dbReference type="SUPFAM" id="SSF103473">
    <property type="entry name" value="MFS general substrate transporter"/>
    <property type="match status" value="1"/>
</dbReference>
<feature type="transmembrane region" description="Helical" evidence="4">
    <location>
        <begin position="309"/>
        <end position="334"/>
    </location>
</feature>
<gene>
    <name evidence="6" type="ORF">HLB44_09995</name>
</gene>
<reference evidence="6 7" key="1">
    <citation type="submission" date="2020-05" db="EMBL/GenBank/DDBJ databases">
        <title>Aquincola sp. isolate from soil.</title>
        <authorList>
            <person name="Han J."/>
            <person name="Kim D.-U."/>
        </authorList>
    </citation>
    <scope>NUCLEOTIDE SEQUENCE [LARGE SCALE GENOMIC DNA]</scope>
    <source>
        <strain evidence="6 7">S2</strain>
    </source>
</reference>
<keyword evidence="3 4" id="KW-0472">Membrane</keyword>
<evidence type="ECO:0000259" key="5">
    <source>
        <dbReference type="PROSITE" id="PS50850"/>
    </source>
</evidence>
<dbReference type="PANTHER" id="PTHR23518:SF2">
    <property type="entry name" value="MAJOR FACILITATOR SUPERFAMILY TRANSPORTER"/>
    <property type="match status" value="1"/>
</dbReference>
<dbReference type="Gene3D" id="1.20.1250.20">
    <property type="entry name" value="MFS general substrate transporter like domains"/>
    <property type="match status" value="1"/>
</dbReference>
<name>A0ABX2EFE5_9BURK</name>
<dbReference type="InterPro" id="IPR020846">
    <property type="entry name" value="MFS_dom"/>
</dbReference>
<dbReference type="RefSeq" id="WP_173122437.1">
    <property type="nucleotide sequence ID" value="NZ_JABRWJ010000003.1"/>
</dbReference>
<comment type="caution">
    <text evidence="6">The sequence shown here is derived from an EMBL/GenBank/DDBJ whole genome shotgun (WGS) entry which is preliminary data.</text>
</comment>
<dbReference type="InterPro" id="IPR011701">
    <property type="entry name" value="MFS"/>
</dbReference>
<dbReference type="CDD" id="cd17370">
    <property type="entry name" value="MFS_MJ1317_like"/>
    <property type="match status" value="1"/>
</dbReference>
<feature type="domain" description="Major facilitator superfamily (MFS) profile" evidence="5">
    <location>
        <begin position="18"/>
        <end position="399"/>
    </location>
</feature>
<evidence type="ECO:0000313" key="6">
    <source>
        <dbReference type="EMBL" id="NRF67315.1"/>
    </source>
</evidence>
<feature type="transmembrane region" description="Helical" evidence="4">
    <location>
        <begin position="151"/>
        <end position="170"/>
    </location>
</feature>
<evidence type="ECO:0000256" key="4">
    <source>
        <dbReference type="SAM" id="Phobius"/>
    </source>
</evidence>
<feature type="transmembrane region" description="Helical" evidence="4">
    <location>
        <begin position="222"/>
        <end position="244"/>
    </location>
</feature>
<keyword evidence="2 4" id="KW-1133">Transmembrane helix</keyword>
<dbReference type="PANTHER" id="PTHR23518">
    <property type="entry name" value="C-METHYLTRANSFERASE"/>
    <property type="match status" value="1"/>
</dbReference>
<evidence type="ECO:0000256" key="2">
    <source>
        <dbReference type="ARBA" id="ARBA00022989"/>
    </source>
</evidence>
<dbReference type="EMBL" id="JABRWJ010000003">
    <property type="protein sequence ID" value="NRF67315.1"/>
    <property type="molecule type" value="Genomic_DNA"/>
</dbReference>
<evidence type="ECO:0000256" key="1">
    <source>
        <dbReference type="ARBA" id="ARBA00022692"/>
    </source>
</evidence>
<feature type="transmembrane region" description="Helical" evidence="4">
    <location>
        <begin position="375"/>
        <end position="393"/>
    </location>
</feature>